<evidence type="ECO:0000313" key="1">
    <source>
        <dbReference type="EMBL" id="CAG8788725.1"/>
    </source>
</evidence>
<keyword evidence="2" id="KW-1185">Reference proteome</keyword>
<gene>
    <name evidence="1" type="ORF">GMARGA_LOCUS20877</name>
</gene>
<dbReference type="EMBL" id="CAJVQB010018765">
    <property type="protein sequence ID" value="CAG8788725.1"/>
    <property type="molecule type" value="Genomic_DNA"/>
</dbReference>
<proteinExistence type="predicted"/>
<name>A0ABN7VNY3_GIGMA</name>
<sequence length="60" mass="7088">MRNTKNARVGQAKNVRESSKLKRRIIKHGELAVIDREKKDCTRDDIWIELKELERTIKGL</sequence>
<feature type="non-terminal residue" evidence="1">
    <location>
        <position position="60"/>
    </location>
</feature>
<comment type="caution">
    <text evidence="1">The sequence shown here is derived from an EMBL/GenBank/DDBJ whole genome shotgun (WGS) entry which is preliminary data.</text>
</comment>
<evidence type="ECO:0000313" key="2">
    <source>
        <dbReference type="Proteomes" id="UP000789901"/>
    </source>
</evidence>
<dbReference type="Proteomes" id="UP000789901">
    <property type="component" value="Unassembled WGS sequence"/>
</dbReference>
<protein>
    <submittedName>
        <fullName evidence="1">14336_t:CDS:1</fullName>
    </submittedName>
</protein>
<reference evidence="1 2" key="1">
    <citation type="submission" date="2021-06" db="EMBL/GenBank/DDBJ databases">
        <authorList>
            <person name="Kallberg Y."/>
            <person name="Tangrot J."/>
            <person name="Rosling A."/>
        </authorList>
    </citation>
    <scope>NUCLEOTIDE SEQUENCE [LARGE SCALE GENOMIC DNA]</scope>
    <source>
        <strain evidence="1 2">120-4 pot B 10/14</strain>
    </source>
</reference>
<accession>A0ABN7VNY3</accession>
<organism evidence="1 2">
    <name type="scientific">Gigaspora margarita</name>
    <dbReference type="NCBI Taxonomy" id="4874"/>
    <lineage>
        <taxon>Eukaryota</taxon>
        <taxon>Fungi</taxon>
        <taxon>Fungi incertae sedis</taxon>
        <taxon>Mucoromycota</taxon>
        <taxon>Glomeromycotina</taxon>
        <taxon>Glomeromycetes</taxon>
        <taxon>Diversisporales</taxon>
        <taxon>Gigasporaceae</taxon>
        <taxon>Gigaspora</taxon>
    </lineage>
</organism>